<evidence type="ECO:0000313" key="2">
    <source>
        <dbReference type="Proteomes" id="UP001056120"/>
    </source>
</evidence>
<sequence>MTYTGAQMFMEKLKQLINCNHIPLINNPTIIRERPPFQLLYQELGSISIDEHQNLEKVNGLGKRFTDAVEKAQYMSISFYAVFALGIMEISLNLDDVRRSLESVKVEFISMRTNNMKMDSSPRPEKS</sequence>
<organism evidence="1 2">
    <name type="scientific">Smallanthus sonchifolius</name>
    <dbReference type="NCBI Taxonomy" id="185202"/>
    <lineage>
        <taxon>Eukaryota</taxon>
        <taxon>Viridiplantae</taxon>
        <taxon>Streptophyta</taxon>
        <taxon>Embryophyta</taxon>
        <taxon>Tracheophyta</taxon>
        <taxon>Spermatophyta</taxon>
        <taxon>Magnoliopsida</taxon>
        <taxon>eudicotyledons</taxon>
        <taxon>Gunneridae</taxon>
        <taxon>Pentapetalae</taxon>
        <taxon>asterids</taxon>
        <taxon>campanulids</taxon>
        <taxon>Asterales</taxon>
        <taxon>Asteraceae</taxon>
        <taxon>Asteroideae</taxon>
        <taxon>Heliantheae alliance</taxon>
        <taxon>Millerieae</taxon>
        <taxon>Smallanthus</taxon>
    </lineage>
</organism>
<name>A0ACB9DFN9_9ASTR</name>
<accession>A0ACB9DFN9</accession>
<reference evidence="2" key="1">
    <citation type="journal article" date="2022" name="Mol. Ecol. Resour.">
        <title>The genomes of chicory, endive, great burdock and yacon provide insights into Asteraceae palaeo-polyploidization history and plant inulin production.</title>
        <authorList>
            <person name="Fan W."/>
            <person name="Wang S."/>
            <person name="Wang H."/>
            <person name="Wang A."/>
            <person name="Jiang F."/>
            <person name="Liu H."/>
            <person name="Zhao H."/>
            <person name="Xu D."/>
            <person name="Zhang Y."/>
        </authorList>
    </citation>
    <scope>NUCLEOTIDE SEQUENCE [LARGE SCALE GENOMIC DNA]</scope>
    <source>
        <strain evidence="2">cv. Yunnan</strain>
    </source>
</reference>
<gene>
    <name evidence="1" type="ORF">L1987_58348</name>
</gene>
<reference evidence="1 2" key="2">
    <citation type="journal article" date="2022" name="Mol. Ecol. Resour.">
        <title>The genomes of chicory, endive, great burdock and yacon provide insights into Asteraceae paleo-polyploidization history and plant inulin production.</title>
        <authorList>
            <person name="Fan W."/>
            <person name="Wang S."/>
            <person name="Wang H."/>
            <person name="Wang A."/>
            <person name="Jiang F."/>
            <person name="Liu H."/>
            <person name="Zhao H."/>
            <person name="Xu D."/>
            <person name="Zhang Y."/>
        </authorList>
    </citation>
    <scope>NUCLEOTIDE SEQUENCE [LARGE SCALE GENOMIC DNA]</scope>
    <source>
        <strain evidence="2">cv. Yunnan</strain>
        <tissue evidence="1">Leaves</tissue>
    </source>
</reference>
<dbReference type="EMBL" id="CM042036">
    <property type="protein sequence ID" value="KAI3745240.1"/>
    <property type="molecule type" value="Genomic_DNA"/>
</dbReference>
<evidence type="ECO:0000313" key="1">
    <source>
        <dbReference type="EMBL" id="KAI3745240.1"/>
    </source>
</evidence>
<dbReference type="Proteomes" id="UP001056120">
    <property type="component" value="Linkage Group LG19"/>
</dbReference>
<comment type="caution">
    <text evidence="1">The sequence shown here is derived from an EMBL/GenBank/DDBJ whole genome shotgun (WGS) entry which is preliminary data.</text>
</comment>
<keyword evidence="2" id="KW-1185">Reference proteome</keyword>
<proteinExistence type="predicted"/>
<protein>
    <submittedName>
        <fullName evidence="1">Uncharacterized protein</fullName>
    </submittedName>
</protein>